<dbReference type="Pfam" id="PF00196">
    <property type="entry name" value="GerE"/>
    <property type="match status" value="1"/>
</dbReference>
<feature type="domain" description="HTH luxR-type" evidence="5">
    <location>
        <begin position="243"/>
        <end position="306"/>
    </location>
</feature>
<dbReference type="GO" id="GO:0003677">
    <property type="term" value="F:DNA binding"/>
    <property type="evidence" value="ECO:0007669"/>
    <property type="project" value="UniProtKB-KW"/>
</dbReference>
<dbReference type="PRINTS" id="PR00038">
    <property type="entry name" value="HTHLUXR"/>
</dbReference>
<dbReference type="RefSeq" id="WP_111631931.1">
    <property type="nucleotide sequence ID" value="NZ_QLLR01000001.1"/>
</dbReference>
<dbReference type="GO" id="GO:0006355">
    <property type="term" value="P:regulation of DNA-templated transcription"/>
    <property type="evidence" value="ECO:0007669"/>
    <property type="project" value="InterPro"/>
</dbReference>
<dbReference type="InterPro" id="IPR036388">
    <property type="entry name" value="WH-like_DNA-bd_sf"/>
</dbReference>
<keyword evidence="4" id="KW-0812">Transmembrane</keyword>
<keyword evidence="4" id="KW-1133">Transmembrane helix</keyword>
<evidence type="ECO:0000313" key="6">
    <source>
        <dbReference type="EMBL" id="RAJ37197.1"/>
    </source>
</evidence>
<dbReference type="AlphaFoldDB" id="A0A327TH91"/>
<evidence type="ECO:0000313" key="7">
    <source>
        <dbReference type="Proteomes" id="UP000249754"/>
    </source>
</evidence>
<dbReference type="SMART" id="SM00421">
    <property type="entry name" value="HTH_LUXR"/>
    <property type="match status" value="1"/>
</dbReference>
<feature type="transmembrane region" description="Helical" evidence="4">
    <location>
        <begin position="12"/>
        <end position="32"/>
    </location>
</feature>
<feature type="transmembrane region" description="Helical" evidence="4">
    <location>
        <begin position="137"/>
        <end position="156"/>
    </location>
</feature>
<organism evidence="6 7">
    <name type="scientific">Pedobacter cryoconitis</name>
    <dbReference type="NCBI Taxonomy" id="188932"/>
    <lineage>
        <taxon>Bacteria</taxon>
        <taxon>Pseudomonadati</taxon>
        <taxon>Bacteroidota</taxon>
        <taxon>Sphingobacteriia</taxon>
        <taxon>Sphingobacteriales</taxon>
        <taxon>Sphingobacteriaceae</taxon>
        <taxon>Pedobacter</taxon>
    </lineage>
</organism>
<dbReference type="PROSITE" id="PS00622">
    <property type="entry name" value="HTH_LUXR_1"/>
    <property type="match status" value="1"/>
</dbReference>
<evidence type="ECO:0000256" key="2">
    <source>
        <dbReference type="ARBA" id="ARBA00023125"/>
    </source>
</evidence>
<accession>A0A327TH91</accession>
<feature type="transmembrane region" description="Helical" evidence="4">
    <location>
        <begin position="196"/>
        <end position="213"/>
    </location>
</feature>
<gene>
    <name evidence="6" type="ORF">LY11_00273</name>
</gene>
<keyword evidence="2" id="KW-0238">DNA-binding</keyword>
<dbReference type="PROSITE" id="PS50043">
    <property type="entry name" value="HTH_LUXR_2"/>
    <property type="match status" value="1"/>
</dbReference>
<dbReference type="PANTHER" id="PTHR44688">
    <property type="entry name" value="DNA-BINDING TRANSCRIPTIONAL ACTIVATOR DEVR_DOSR"/>
    <property type="match status" value="1"/>
</dbReference>
<dbReference type="OrthoDB" id="966138at2"/>
<dbReference type="InterPro" id="IPR016032">
    <property type="entry name" value="Sig_transdc_resp-reg_C-effctor"/>
</dbReference>
<protein>
    <submittedName>
        <fullName evidence="6">Regulatory LuxR family protein</fullName>
    </submittedName>
</protein>
<sequence length="306" mass="35680">MLVFGTEMELITFVFVLFECLIFFFQFIYYLFRPQDQKRLLYLILLFLLLIYNFGANLFPDERIPLPVILQNIIAYSSGFLMAAYIPYYFYKVYDLKKIRFLALYGTLLFIVAPFIVFFVIGYSLDGDLDTASQRGLFIPMLYGGYFVYVIFKEVYKKLKENVNNENIINAVIVCCAVLPWSILPVIVYMDCSQTVEVLVCNSGFCIITIIFIRQSIKESKAEYELLQQMNKGQVKQEERYELNCKLYSLTARETGIVKLIHKGLKYKSIAEELFISERTVSKHVQNIFIKVGVSNKVELINKLNE</sequence>
<dbReference type="SUPFAM" id="SSF46894">
    <property type="entry name" value="C-terminal effector domain of the bipartite response regulators"/>
    <property type="match status" value="1"/>
</dbReference>
<proteinExistence type="predicted"/>
<name>A0A327TH91_9SPHI</name>
<dbReference type="CDD" id="cd06170">
    <property type="entry name" value="LuxR_C_like"/>
    <property type="match status" value="1"/>
</dbReference>
<feature type="transmembrane region" description="Helical" evidence="4">
    <location>
        <begin position="39"/>
        <end position="56"/>
    </location>
</feature>
<keyword evidence="4" id="KW-0472">Membrane</keyword>
<reference evidence="6 7" key="1">
    <citation type="submission" date="2018-06" db="EMBL/GenBank/DDBJ databases">
        <title>Genomic Encyclopedia of Archaeal and Bacterial Type Strains, Phase II (KMG-II): from individual species to whole genera.</title>
        <authorList>
            <person name="Goeker M."/>
        </authorList>
    </citation>
    <scope>NUCLEOTIDE SEQUENCE [LARGE SCALE GENOMIC DNA]</scope>
    <source>
        <strain evidence="6 7">DSM 14825</strain>
    </source>
</reference>
<evidence type="ECO:0000259" key="5">
    <source>
        <dbReference type="PROSITE" id="PS50043"/>
    </source>
</evidence>
<keyword evidence="3" id="KW-0804">Transcription</keyword>
<feature type="transmembrane region" description="Helical" evidence="4">
    <location>
        <begin position="102"/>
        <end position="125"/>
    </location>
</feature>
<dbReference type="Gene3D" id="1.10.10.10">
    <property type="entry name" value="Winged helix-like DNA-binding domain superfamily/Winged helix DNA-binding domain"/>
    <property type="match status" value="1"/>
</dbReference>
<comment type="caution">
    <text evidence="6">The sequence shown here is derived from an EMBL/GenBank/DDBJ whole genome shotgun (WGS) entry which is preliminary data.</text>
</comment>
<dbReference type="EMBL" id="QLLR01000001">
    <property type="protein sequence ID" value="RAJ37197.1"/>
    <property type="molecule type" value="Genomic_DNA"/>
</dbReference>
<dbReference type="PANTHER" id="PTHR44688:SF16">
    <property type="entry name" value="DNA-BINDING TRANSCRIPTIONAL ACTIVATOR DEVR_DOSR"/>
    <property type="match status" value="1"/>
</dbReference>
<feature type="transmembrane region" description="Helical" evidence="4">
    <location>
        <begin position="68"/>
        <end position="90"/>
    </location>
</feature>
<dbReference type="InterPro" id="IPR000792">
    <property type="entry name" value="Tscrpt_reg_LuxR_C"/>
</dbReference>
<evidence type="ECO:0000256" key="3">
    <source>
        <dbReference type="ARBA" id="ARBA00023163"/>
    </source>
</evidence>
<dbReference type="Proteomes" id="UP000249754">
    <property type="component" value="Unassembled WGS sequence"/>
</dbReference>
<feature type="transmembrane region" description="Helical" evidence="4">
    <location>
        <begin position="168"/>
        <end position="190"/>
    </location>
</feature>
<evidence type="ECO:0000256" key="4">
    <source>
        <dbReference type="SAM" id="Phobius"/>
    </source>
</evidence>
<evidence type="ECO:0000256" key="1">
    <source>
        <dbReference type="ARBA" id="ARBA00023015"/>
    </source>
</evidence>
<keyword evidence="1" id="KW-0805">Transcription regulation</keyword>